<feature type="transmembrane region" description="Helical" evidence="7">
    <location>
        <begin position="88"/>
        <end position="111"/>
    </location>
</feature>
<dbReference type="PANTHER" id="PTHR33048:SF42">
    <property type="entry name" value="INTEGRAL MEMBRANE PROTEIN"/>
    <property type="match status" value="1"/>
</dbReference>
<feature type="compositionally biased region" description="Polar residues" evidence="6">
    <location>
        <begin position="293"/>
        <end position="303"/>
    </location>
</feature>
<dbReference type="InterPro" id="IPR049326">
    <property type="entry name" value="Rhodopsin_dom_fungi"/>
</dbReference>
<evidence type="ECO:0000256" key="5">
    <source>
        <dbReference type="ARBA" id="ARBA00038359"/>
    </source>
</evidence>
<feature type="transmembrane region" description="Helical" evidence="7">
    <location>
        <begin position="118"/>
        <end position="139"/>
    </location>
</feature>
<reference evidence="9 10" key="1">
    <citation type="submission" date="2023-01" db="EMBL/GenBank/DDBJ databases">
        <title>Analysis of 21 Apiospora genomes using comparative genomics revels a genus with tremendous synthesis potential of carbohydrate active enzymes and secondary metabolites.</title>
        <authorList>
            <person name="Sorensen T."/>
        </authorList>
    </citation>
    <scope>NUCLEOTIDE SEQUENCE [LARGE SCALE GENOMIC DNA]</scope>
    <source>
        <strain evidence="9 10">CBS 20057</strain>
    </source>
</reference>
<proteinExistence type="inferred from homology"/>
<evidence type="ECO:0000256" key="1">
    <source>
        <dbReference type="ARBA" id="ARBA00004141"/>
    </source>
</evidence>
<evidence type="ECO:0000256" key="3">
    <source>
        <dbReference type="ARBA" id="ARBA00022989"/>
    </source>
</evidence>
<evidence type="ECO:0000256" key="7">
    <source>
        <dbReference type="SAM" id="Phobius"/>
    </source>
</evidence>
<dbReference type="Pfam" id="PF20684">
    <property type="entry name" value="Fung_rhodopsin"/>
    <property type="match status" value="1"/>
</dbReference>
<keyword evidence="3 7" id="KW-1133">Transmembrane helix</keyword>
<feature type="transmembrane region" description="Helical" evidence="7">
    <location>
        <begin position="240"/>
        <end position="260"/>
    </location>
</feature>
<evidence type="ECO:0000256" key="6">
    <source>
        <dbReference type="SAM" id="MobiDB-lite"/>
    </source>
</evidence>
<keyword evidence="4 7" id="KW-0472">Membrane</keyword>
<feature type="transmembrane region" description="Helical" evidence="7">
    <location>
        <begin position="42"/>
        <end position="68"/>
    </location>
</feature>
<feature type="transmembrane region" description="Helical" evidence="7">
    <location>
        <begin position="12"/>
        <end position="30"/>
    </location>
</feature>
<evidence type="ECO:0000256" key="2">
    <source>
        <dbReference type="ARBA" id="ARBA00022692"/>
    </source>
</evidence>
<dbReference type="InterPro" id="IPR052337">
    <property type="entry name" value="SAT4-like"/>
</dbReference>
<evidence type="ECO:0000313" key="10">
    <source>
        <dbReference type="Proteomes" id="UP001396898"/>
    </source>
</evidence>
<comment type="caution">
    <text evidence="9">The sequence shown here is derived from an EMBL/GenBank/DDBJ whole genome shotgun (WGS) entry which is preliminary data.</text>
</comment>
<evidence type="ECO:0000256" key="4">
    <source>
        <dbReference type="ARBA" id="ARBA00023136"/>
    </source>
</evidence>
<sequence>MVDDRGPLIDGVSWGLAAFSGTVLGLRVYAKLSRHRGLWWDDYIALVSWAIQLVCVILISINISHGFGKHASELRLTYPQVVQMSLRGAINGSLLILGAAWSKSSFAVTLLRMTTGGLRWTIIIVMATMNAFLIASIFVNHFSCNPPSKTIDPMTPGVCWDENIHIGVDVAASAYSAACDLFFALVPWLVLVNLQMKFKEKIGVGVAMSLGVFAAGTGIVKTIKLNNLRNEDFSYNGGDLQIWSIVEIAMTLIAASIPVLRPFLRDAISSAGRYISADASNARTDPYGRSRSKSLGTTSTNTNPPLPRHSSMRRPSRSYSQSQGVRRAGTGDLQSGGHDRGTSDMSAELMRIINSDARGVAFNPTPSLDVELQDMSKKGKGNNWLDV</sequence>
<feature type="transmembrane region" description="Helical" evidence="7">
    <location>
        <begin position="202"/>
        <end position="220"/>
    </location>
</feature>
<name>A0ABR1RTQ2_9PEZI</name>
<keyword evidence="2 7" id="KW-0812">Transmembrane</keyword>
<evidence type="ECO:0000259" key="8">
    <source>
        <dbReference type="Pfam" id="PF20684"/>
    </source>
</evidence>
<dbReference type="PANTHER" id="PTHR33048">
    <property type="entry name" value="PTH11-LIKE INTEGRAL MEMBRANE PROTEIN (AFU_ORTHOLOGUE AFUA_5G11245)"/>
    <property type="match status" value="1"/>
</dbReference>
<organism evidence="9 10">
    <name type="scientific">Apiospora marii</name>
    <dbReference type="NCBI Taxonomy" id="335849"/>
    <lineage>
        <taxon>Eukaryota</taxon>
        <taxon>Fungi</taxon>
        <taxon>Dikarya</taxon>
        <taxon>Ascomycota</taxon>
        <taxon>Pezizomycotina</taxon>
        <taxon>Sordariomycetes</taxon>
        <taxon>Xylariomycetidae</taxon>
        <taxon>Amphisphaeriales</taxon>
        <taxon>Apiosporaceae</taxon>
        <taxon>Apiospora</taxon>
    </lineage>
</organism>
<dbReference type="EMBL" id="JAQQWI010000010">
    <property type="protein sequence ID" value="KAK8018339.1"/>
    <property type="molecule type" value="Genomic_DNA"/>
</dbReference>
<keyword evidence="10" id="KW-1185">Reference proteome</keyword>
<feature type="region of interest" description="Disordered" evidence="6">
    <location>
        <begin position="282"/>
        <end position="343"/>
    </location>
</feature>
<comment type="subcellular location">
    <subcellularLocation>
        <location evidence="1">Membrane</location>
        <topology evidence="1">Multi-pass membrane protein</topology>
    </subcellularLocation>
</comment>
<feature type="domain" description="Rhodopsin" evidence="8">
    <location>
        <begin position="26"/>
        <end position="265"/>
    </location>
</feature>
<protein>
    <recommendedName>
        <fullName evidence="8">Rhodopsin domain-containing protein</fullName>
    </recommendedName>
</protein>
<gene>
    <name evidence="9" type="ORF">PG991_007529</name>
</gene>
<accession>A0ABR1RTQ2</accession>
<dbReference type="Proteomes" id="UP001396898">
    <property type="component" value="Unassembled WGS sequence"/>
</dbReference>
<comment type="similarity">
    <text evidence="5">Belongs to the SAT4 family.</text>
</comment>
<evidence type="ECO:0000313" key="9">
    <source>
        <dbReference type="EMBL" id="KAK8018339.1"/>
    </source>
</evidence>